<dbReference type="Proteomes" id="UP000294832">
    <property type="component" value="Unassembled WGS sequence"/>
</dbReference>
<protein>
    <submittedName>
        <fullName evidence="2">Uncharacterized protein</fullName>
    </submittedName>
</protein>
<keyword evidence="1" id="KW-0812">Transmembrane</keyword>
<comment type="caution">
    <text evidence="2">The sequence shown here is derived from an EMBL/GenBank/DDBJ whole genome shotgun (WGS) entry which is preliminary data.</text>
</comment>
<dbReference type="AlphaFoldDB" id="A0A4R2FHM4"/>
<keyword evidence="1" id="KW-1133">Transmembrane helix</keyword>
<dbReference type="RefSeq" id="WP_165900055.1">
    <property type="nucleotide sequence ID" value="NZ_SLWF01000001.1"/>
</dbReference>
<name>A0A4R2FHM4_9GAMM</name>
<proteinExistence type="predicted"/>
<evidence type="ECO:0000256" key="1">
    <source>
        <dbReference type="SAM" id="Phobius"/>
    </source>
</evidence>
<evidence type="ECO:0000313" key="3">
    <source>
        <dbReference type="Proteomes" id="UP000294832"/>
    </source>
</evidence>
<feature type="transmembrane region" description="Helical" evidence="1">
    <location>
        <begin position="20"/>
        <end position="39"/>
    </location>
</feature>
<dbReference type="EMBL" id="SLWF01000001">
    <property type="protein sequence ID" value="TCN90652.1"/>
    <property type="molecule type" value="Genomic_DNA"/>
</dbReference>
<keyword evidence="3" id="KW-1185">Reference proteome</keyword>
<organism evidence="2 3">
    <name type="scientific">Shewanella fodinae</name>
    <dbReference type="NCBI Taxonomy" id="552357"/>
    <lineage>
        <taxon>Bacteria</taxon>
        <taxon>Pseudomonadati</taxon>
        <taxon>Pseudomonadota</taxon>
        <taxon>Gammaproteobacteria</taxon>
        <taxon>Alteromonadales</taxon>
        <taxon>Shewanellaceae</taxon>
        <taxon>Shewanella</taxon>
    </lineage>
</organism>
<reference evidence="2 3" key="1">
    <citation type="submission" date="2019-03" db="EMBL/GenBank/DDBJ databases">
        <title>Freshwater and sediment microbial communities from various areas in North America, analyzing microbe dynamics in response to fracking.</title>
        <authorList>
            <person name="Lamendella R."/>
        </authorList>
    </citation>
    <scope>NUCLEOTIDE SEQUENCE [LARGE SCALE GENOMIC DNA]</scope>
    <source>
        <strain evidence="2 3">74A</strain>
    </source>
</reference>
<gene>
    <name evidence="2" type="ORF">EDC91_101122</name>
</gene>
<evidence type="ECO:0000313" key="2">
    <source>
        <dbReference type="EMBL" id="TCN90652.1"/>
    </source>
</evidence>
<accession>A0A4R2FHM4</accession>
<keyword evidence="1" id="KW-0472">Membrane</keyword>
<sequence>MNANNSLEADSHHHISLKEHASYLLQLSCFWLILATYLFPMCKQKFNQVIGK</sequence>